<keyword evidence="2" id="KW-1185">Reference proteome</keyword>
<accession>A0ABY6PZG4</accession>
<sequence length="173" mass="18846">MPRPGARRPAVRADAGAGRSAACDPDHERCLDGRRLLYWYGYGLGVHPFTTPEAVRRQLTDNFRLFPVSGSCPGRVRTGDTCDLLGGNPVRVESATGDHLQIATLPGHDLGNGLHIRFTFTRSLGFHYLDVAAWQDRETDCTRQVLCGAASRAGAWALWQVLASTLTLTAWAA</sequence>
<organism evidence="1 2">
    <name type="scientific">Streptomyces drozdowiczii</name>
    <dbReference type="NCBI Taxonomy" id="202862"/>
    <lineage>
        <taxon>Bacteria</taxon>
        <taxon>Bacillati</taxon>
        <taxon>Actinomycetota</taxon>
        <taxon>Actinomycetes</taxon>
        <taxon>Kitasatosporales</taxon>
        <taxon>Streptomycetaceae</taxon>
        <taxon>Streptomyces</taxon>
    </lineage>
</organism>
<proteinExistence type="predicted"/>
<dbReference type="Proteomes" id="UP001164963">
    <property type="component" value="Chromosome"/>
</dbReference>
<name>A0ABY6PZG4_9ACTN</name>
<gene>
    <name evidence="1" type="ORF">NEH16_28890</name>
</gene>
<dbReference type="RefSeq" id="WP_265545894.1">
    <property type="nucleotide sequence ID" value="NZ_CP098740.1"/>
</dbReference>
<reference evidence="1" key="1">
    <citation type="journal article" date="2022" name="Front. Microbiol.">
        <title>Mirubactin C rescues the lethal effect of cell wall biosynthesis mutations in Bacillus subtilis.</title>
        <authorList>
            <person name="Kepplinger B."/>
            <person name="Wen X."/>
            <person name="Tyler A.R."/>
            <person name="Kim B.Y."/>
            <person name="Brown J."/>
            <person name="Banks P."/>
            <person name="Dashti Y."/>
            <person name="Mackenzie E.S."/>
            <person name="Wills C."/>
            <person name="Kawai Y."/>
            <person name="Waldron K.J."/>
            <person name="Allenby N.E.E."/>
            <person name="Wu L.J."/>
            <person name="Hall M.J."/>
            <person name="Errington J."/>
        </authorList>
    </citation>
    <scope>NUCLEOTIDE SEQUENCE</scope>
    <source>
        <strain evidence="1">MDA8-470</strain>
    </source>
</reference>
<evidence type="ECO:0000313" key="1">
    <source>
        <dbReference type="EMBL" id="UZK57567.1"/>
    </source>
</evidence>
<dbReference type="EMBL" id="CP098740">
    <property type="protein sequence ID" value="UZK57567.1"/>
    <property type="molecule type" value="Genomic_DNA"/>
</dbReference>
<evidence type="ECO:0000313" key="2">
    <source>
        <dbReference type="Proteomes" id="UP001164963"/>
    </source>
</evidence>
<protein>
    <submittedName>
        <fullName evidence="1">Uncharacterized protein</fullName>
    </submittedName>
</protein>